<proteinExistence type="predicted"/>
<comment type="caution">
    <text evidence="2">The sequence shown here is derived from an EMBL/GenBank/DDBJ whole genome shotgun (WGS) entry which is preliminary data.</text>
</comment>
<dbReference type="AlphaFoldDB" id="A0A4D9E399"/>
<reference evidence="2 3" key="2">
    <citation type="submission" date="2019-04" db="EMBL/GenBank/DDBJ databases">
        <title>The genome sequence of big-headed turtle.</title>
        <authorList>
            <person name="Gong S."/>
        </authorList>
    </citation>
    <scope>NUCLEOTIDE SEQUENCE [LARGE SCALE GENOMIC DNA]</scope>
    <source>
        <strain evidence="2">DO16091913</strain>
        <tissue evidence="2">Muscle</tissue>
    </source>
</reference>
<dbReference type="EMBL" id="QXTE01000221">
    <property type="protein sequence ID" value="TFK01594.1"/>
    <property type="molecule type" value="Genomic_DNA"/>
</dbReference>
<feature type="compositionally biased region" description="Basic and acidic residues" evidence="1">
    <location>
        <begin position="1"/>
        <end position="23"/>
    </location>
</feature>
<sequence length="109" mass="12234">MVKDECESHHKYPDSQEKVRDLETQGDNQKTPIVYDAKHVTSIDDLREEKDVPLVPGQLEADPPPSSIPAPDVDDDWPGVPAAVYPEEPDNAWTTPGRRSARNEKPKIH</sequence>
<evidence type="ECO:0000313" key="2">
    <source>
        <dbReference type="EMBL" id="TFK01594.1"/>
    </source>
</evidence>
<name>A0A4D9E399_9SAUR</name>
<evidence type="ECO:0000256" key="1">
    <source>
        <dbReference type="SAM" id="MobiDB-lite"/>
    </source>
</evidence>
<feature type="region of interest" description="Disordered" evidence="1">
    <location>
        <begin position="1"/>
        <end position="109"/>
    </location>
</feature>
<dbReference type="Proteomes" id="UP000297703">
    <property type="component" value="Unassembled WGS sequence"/>
</dbReference>
<keyword evidence="3" id="KW-1185">Reference proteome</keyword>
<gene>
    <name evidence="2" type="ORF">DR999_PMT16166</name>
</gene>
<reference evidence="2 3" key="1">
    <citation type="submission" date="2019-04" db="EMBL/GenBank/DDBJ databases">
        <title>Draft genome of the big-headed turtle Platysternon megacephalum.</title>
        <authorList>
            <person name="Gong S."/>
        </authorList>
    </citation>
    <scope>NUCLEOTIDE SEQUENCE [LARGE SCALE GENOMIC DNA]</scope>
    <source>
        <strain evidence="2">DO16091913</strain>
        <tissue evidence="2">Muscle</tissue>
    </source>
</reference>
<feature type="compositionally biased region" description="Basic and acidic residues" evidence="1">
    <location>
        <begin position="36"/>
        <end position="52"/>
    </location>
</feature>
<protein>
    <submittedName>
        <fullName evidence="2">Zinc finger RNA-binding protein-like</fullName>
    </submittedName>
</protein>
<accession>A0A4D9E399</accession>
<organism evidence="2 3">
    <name type="scientific">Platysternon megacephalum</name>
    <name type="common">big-headed turtle</name>
    <dbReference type="NCBI Taxonomy" id="55544"/>
    <lineage>
        <taxon>Eukaryota</taxon>
        <taxon>Metazoa</taxon>
        <taxon>Chordata</taxon>
        <taxon>Craniata</taxon>
        <taxon>Vertebrata</taxon>
        <taxon>Euteleostomi</taxon>
        <taxon>Archelosauria</taxon>
        <taxon>Testudinata</taxon>
        <taxon>Testudines</taxon>
        <taxon>Cryptodira</taxon>
        <taxon>Durocryptodira</taxon>
        <taxon>Testudinoidea</taxon>
        <taxon>Platysternidae</taxon>
        <taxon>Platysternon</taxon>
    </lineage>
</organism>
<evidence type="ECO:0000313" key="3">
    <source>
        <dbReference type="Proteomes" id="UP000297703"/>
    </source>
</evidence>